<accession>A0A2S0REF8</accession>
<gene>
    <name evidence="1" type="ORF">HYN48_04970</name>
</gene>
<keyword evidence="2" id="KW-1185">Reference proteome</keyword>
<name>A0A2S0REF8_9FLAO</name>
<evidence type="ECO:0000313" key="1">
    <source>
        <dbReference type="EMBL" id="AWA29491.1"/>
    </source>
</evidence>
<protein>
    <recommendedName>
        <fullName evidence="3">Lipoprotein</fullName>
    </recommendedName>
</protein>
<organism evidence="1 2">
    <name type="scientific">Flavobacterium magnum</name>
    <dbReference type="NCBI Taxonomy" id="2162713"/>
    <lineage>
        <taxon>Bacteria</taxon>
        <taxon>Pseudomonadati</taxon>
        <taxon>Bacteroidota</taxon>
        <taxon>Flavobacteriia</taxon>
        <taxon>Flavobacteriales</taxon>
        <taxon>Flavobacteriaceae</taxon>
        <taxon>Flavobacterium</taxon>
    </lineage>
</organism>
<reference evidence="1 2" key="1">
    <citation type="submission" date="2018-04" db="EMBL/GenBank/DDBJ databases">
        <title>Genome sequencing of Flavobacterium sp. HYN0048.</title>
        <authorList>
            <person name="Yi H."/>
            <person name="Baek C."/>
        </authorList>
    </citation>
    <scope>NUCLEOTIDE SEQUENCE [LARGE SCALE GENOMIC DNA]</scope>
    <source>
        <strain evidence="1 2">HYN0048</strain>
    </source>
</reference>
<dbReference type="Proteomes" id="UP000244193">
    <property type="component" value="Chromosome"/>
</dbReference>
<dbReference type="OrthoDB" id="1447646at2"/>
<dbReference type="EMBL" id="CP028811">
    <property type="protein sequence ID" value="AWA29491.1"/>
    <property type="molecule type" value="Genomic_DNA"/>
</dbReference>
<evidence type="ECO:0000313" key="2">
    <source>
        <dbReference type="Proteomes" id="UP000244193"/>
    </source>
</evidence>
<sequence length="174" mass="19222">MNKILSLLLCAAMFSCDTAKSARQSATRPLAVQSGCPEDGVCTIAKYQNKSIVVTEGERGSLSYQLQDAPSTDVYVLTYTRNVPEGVQDGTYREEIIFESVHTNTATVMEGAALQNAKLLFGRFCYCKGQTGYYRIDKGTLRVSGSTKQRQFSLDFRISETPQILSAIRFSDQS</sequence>
<dbReference type="RefSeq" id="WP_108370075.1">
    <property type="nucleotide sequence ID" value="NZ_CP028811.1"/>
</dbReference>
<evidence type="ECO:0008006" key="3">
    <source>
        <dbReference type="Google" id="ProtNLM"/>
    </source>
</evidence>
<dbReference type="AlphaFoldDB" id="A0A2S0REF8"/>
<dbReference type="KEGG" id="fmg:HYN48_04970"/>
<dbReference type="PROSITE" id="PS51257">
    <property type="entry name" value="PROKAR_LIPOPROTEIN"/>
    <property type="match status" value="1"/>
</dbReference>
<proteinExistence type="predicted"/>